<evidence type="ECO:0000313" key="3">
    <source>
        <dbReference type="Proteomes" id="UP000324800"/>
    </source>
</evidence>
<accession>A0A5J4V4M6</accession>
<dbReference type="Proteomes" id="UP000324800">
    <property type="component" value="Unassembled WGS sequence"/>
</dbReference>
<comment type="caution">
    <text evidence="2">The sequence shown here is derived from an EMBL/GenBank/DDBJ whole genome shotgun (WGS) entry which is preliminary data.</text>
</comment>
<evidence type="ECO:0000313" key="2">
    <source>
        <dbReference type="EMBL" id="KAA6377294.1"/>
    </source>
</evidence>
<feature type="region of interest" description="Disordered" evidence="1">
    <location>
        <begin position="151"/>
        <end position="186"/>
    </location>
</feature>
<feature type="compositionally biased region" description="Low complexity" evidence="1">
    <location>
        <begin position="158"/>
        <end position="186"/>
    </location>
</feature>
<dbReference type="SUPFAM" id="SSF48371">
    <property type="entry name" value="ARM repeat"/>
    <property type="match status" value="1"/>
</dbReference>
<dbReference type="InterPro" id="IPR011989">
    <property type="entry name" value="ARM-like"/>
</dbReference>
<sequence>MARLAAYIPAAESIPIGIIPALIHGLIQTHPTRAHAAHLAALVTRYVQGGVRELINRYEISFPRLSSVVKEGKDDESGNAAVALAECAKEKDSLNKMRETGCLEALVQCMQTRTGHTQRNAAIALARASQDPINLQRVRALHGIELMHKVKTDGGQGQTQTPSFPSSPQQSPQQSSSSSVSPTKTS</sequence>
<proteinExistence type="predicted"/>
<reference evidence="2 3" key="1">
    <citation type="submission" date="2019-03" db="EMBL/GenBank/DDBJ databases">
        <title>Single cell metagenomics reveals metabolic interactions within the superorganism composed of flagellate Streblomastix strix and complex community of Bacteroidetes bacteria on its surface.</title>
        <authorList>
            <person name="Treitli S.C."/>
            <person name="Kolisko M."/>
            <person name="Husnik F."/>
            <person name="Keeling P."/>
            <person name="Hampl V."/>
        </authorList>
    </citation>
    <scope>NUCLEOTIDE SEQUENCE [LARGE SCALE GENOMIC DNA]</scope>
    <source>
        <strain evidence="2">ST1C</strain>
    </source>
</reference>
<dbReference type="Gene3D" id="1.25.10.10">
    <property type="entry name" value="Leucine-rich Repeat Variant"/>
    <property type="match status" value="1"/>
</dbReference>
<dbReference type="InterPro" id="IPR016024">
    <property type="entry name" value="ARM-type_fold"/>
</dbReference>
<evidence type="ECO:0000256" key="1">
    <source>
        <dbReference type="SAM" id="MobiDB-lite"/>
    </source>
</evidence>
<dbReference type="EMBL" id="SNRW01009927">
    <property type="protein sequence ID" value="KAA6377294.1"/>
    <property type="molecule type" value="Genomic_DNA"/>
</dbReference>
<name>A0A5J4V4M6_9EUKA</name>
<protein>
    <submittedName>
        <fullName evidence="2">Uncharacterized protein</fullName>
    </submittedName>
</protein>
<gene>
    <name evidence="2" type="ORF">EZS28_027180</name>
</gene>
<dbReference type="AlphaFoldDB" id="A0A5J4V4M6"/>
<dbReference type="OrthoDB" id="629492at2759"/>
<organism evidence="2 3">
    <name type="scientific">Streblomastix strix</name>
    <dbReference type="NCBI Taxonomy" id="222440"/>
    <lineage>
        <taxon>Eukaryota</taxon>
        <taxon>Metamonada</taxon>
        <taxon>Preaxostyla</taxon>
        <taxon>Oxymonadida</taxon>
        <taxon>Streblomastigidae</taxon>
        <taxon>Streblomastix</taxon>
    </lineage>
</organism>